<feature type="region of interest" description="Disordered" evidence="1">
    <location>
        <begin position="22"/>
        <end position="44"/>
    </location>
</feature>
<gene>
    <name evidence="2" type="ORF">PLEPLA_LOCUS26909</name>
</gene>
<sequence>MSWGGAAAEELRRQVRLTRPALPAPHIVSHRSSSAGKPLTSQHNNHTMLNAHRQPDVHGHEVLLSKKNPDSWPPPNGSAHLSVSVNGLSNQSRLYANQHLAGRSTCTTRTARSETVKTESLLVLNVLIIQFSKERQSLSSQSPVLHFTLTMPSPSLLPPPAWLLLPGSSTPAPPPRLLLPGSSCLPPPPRLLHPSSSCLAPPAWLLLSESSCLAPPAWLLHPSSSAPAPPAWLLRPGSSCPGSSCPSSSCLAPPAVPVLHLPAPHCHWVRSASRQALATGHGTPLQRSPLGEEGGGHSLISSLWFDSFSVINSVSSTEQQDTLPKPPQLVDVQDDTHAAVIITLHDRTTSPCDEHKSCISTDSSRRPCCVSAHHVLRADSFSSTPPSGLQGALWQ</sequence>
<keyword evidence="3" id="KW-1185">Reference proteome</keyword>
<evidence type="ECO:0000256" key="1">
    <source>
        <dbReference type="SAM" id="MobiDB-lite"/>
    </source>
</evidence>
<dbReference type="EMBL" id="CADEAL010002225">
    <property type="protein sequence ID" value="CAB1439066.1"/>
    <property type="molecule type" value="Genomic_DNA"/>
</dbReference>
<name>A0A9N7YVE2_PLEPL</name>
<dbReference type="AlphaFoldDB" id="A0A9N7YVE2"/>
<evidence type="ECO:0000313" key="2">
    <source>
        <dbReference type="EMBL" id="CAB1439066.1"/>
    </source>
</evidence>
<protein>
    <submittedName>
        <fullName evidence="2">Uncharacterized protein</fullName>
    </submittedName>
</protein>
<feature type="compositionally biased region" description="Polar residues" evidence="1">
    <location>
        <begin position="30"/>
        <end position="44"/>
    </location>
</feature>
<proteinExistence type="predicted"/>
<organism evidence="2 3">
    <name type="scientific">Pleuronectes platessa</name>
    <name type="common">European plaice</name>
    <dbReference type="NCBI Taxonomy" id="8262"/>
    <lineage>
        <taxon>Eukaryota</taxon>
        <taxon>Metazoa</taxon>
        <taxon>Chordata</taxon>
        <taxon>Craniata</taxon>
        <taxon>Vertebrata</taxon>
        <taxon>Euteleostomi</taxon>
        <taxon>Actinopterygii</taxon>
        <taxon>Neopterygii</taxon>
        <taxon>Teleostei</taxon>
        <taxon>Neoteleostei</taxon>
        <taxon>Acanthomorphata</taxon>
        <taxon>Carangaria</taxon>
        <taxon>Pleuronectiformes</taxon>
        <taxon>Pleuronectoidei</taxon>
        <taxon>Pleuronectidae</taxon>
        <taxon>Pleuronectes</taxon>
    </lineage>
</organism>
<reference evidence="2" key="1">
    <citation type="submission" date="2020-03" db="EMBL/GenBank/DDBJ databases">
        <authorList>
            <person name="Weist P."/>
        </authorList>
    </citation>
    <scope>NUCLEOTIDE SEQUENCE</scope>
</reference>
<accession>A0A9N7YVE2</accession>
<comment type="caution">
    <text evidence="2">The sequence shown here is derived from an EMBL/GenBank/DDBJ whole genome shotgun (WGS) entry which is preliminary data.</text>
</comment>
<dbReference type="Proteomes" id="UP001153269">
    <property type="component" value="Unassembled WGS sequence"/>
</dbReference>
<evidence type="ECO:0000313" key="3">
    <source>
        <dbReference type="Proteomes" id="UP001153269"/>
    </source>
</evidence>